<name>A0A119VDC5_9BURK</name>
<protein>
    <recommendedName>
        <fullName evidence="1">EAL domain-containing protein</fullName>
    </recommendedName>
</protein>
<evidence type="ECO:0000259" key="1">
    <source>
        <dbReference type="PROSITE" id="PS50883"/>
    </source>
</evidence>
<sequence length="105" mass="10975">MAISHCGLQFGAQVCAGLVDPDIIKINPRLLWRGAIRAREASRLADTMALAQDTAASVIVDGVESAAQLAVVADSGAVWAQSPWLTATALPFDGATARQRPAQYA</sequence>
<evidence type="ECO:0000313" key="2">
    <source>
        <dbReference type="EMBL" id="KWN05614.1"/>
    </source>
</evidence>
<accession>A0A119VDC5</accession>
<dbReference type="InterPro" id="IPR001633">
    <property type="entry name" value="EAL_dom"/>
</dbReference>
<evidence type="ECO:0000313" key="3">
    <source>
        <dbReference type="Proteomes" id="UP000068016"/>
    </source>
</evidence>
<organism evidence="2 3">
    <name type="scientific">Burkholderia territorii</name>
    <dbReference type="NCBI Taxonomy" id="1503055"/>
    <lineage>
        <taxon>Bacteria</taxon>
        <taxon>Pseudomonadati</taxon>
        <taxon>Pseudomonadota</taxon>
        <taxon>Betaproteobacteria</taxon>
        <taxon>Burkholderiales</taxon>
        <taxon>Burkholderiaceae</taxon>
        <taxon>Burkholderia</taxon>
        <taxon>Burkholderia cepacia complex</taxon>
    </lineage>
</organism>
<feature type="domain" description="EAL" evidence="1">
    <location>
        <begin position="1"/>
        <end position="103"/>
    </location>
</feature>
<dbReference type="PROSITE" id="PS50883">
    <property type="entry name" value="EAL"/>
    <property type="match status" value="1"/>
</dbReference>
<dbReference type="SUPFAM" id="SSF141868">
    <property type="entry name" value="EAL domain-like"/>
    <property type="match status" value="1"/>
</dbReference>
<reference evidence="2 3" key="1">
    <citation type="submission" date="2015-11" db="EMBL/GenBank/DDBJ databases">
        <title>Expanding the genomic diversity of Burkholderia species for the development of highly accurate diagnostics.</title>
        <authorList>
            <person name="Sahl J."/>
            <person name="Keim P."/>
            <person name="Wagner D."/>
        </authorList>
    </citation>
    <scope>NUCLEOTIDE SEQUENCE [LARGE SCALE GENOMIC DNA]</scope>
    <source>
        <strain evidence="2 3">MSMB793WGS</strain>
    </source>
</reference>
<dbReference type="InterPro" id="IPR035919">
    <property type="entry name" value="EAL_sf"/>
</dbReference>
<comment type="caution">
    <text evidence="2">The sequence shown here is derived from an EMBL/GenBank/DDBJ whole genome shotgun (WGS) entry which is preliminary data.</text>
</comment>
<dbReference type="AlphaFoldDB" id="A0A119VDC5"/>
<dbReference type="Gene3D" id="3.20.20.450">
    <property type="entry name" value="EAL domain"/>
    <property type="match status" value="1"/>
</dbReference>
<dbReference type="Proteomes" id="UP000068016">
    <property type="component" value="Unassembled WGS sequence"/>
</dbReference>
<proteinExistence type="predicted"/>
<dbReference type="EMBL" id="LPLZ01000081">
    <property type="protein sequence ID" value="KWN05614.1"/>
    <property type="molecule type" value="Genomic_DNA"/>
</dbReference>
<gene>
    <name evidence="2" type="ORF">WT83_29070</name>
</gene>